<evidence type="ECO:0000313" key="1">
    <source>
        <dbReference type="EMBL" id="KAJ9638756.1"/>
    </source>
</evidence>
<accession>A0ACC2YUI2</accession>
<organism evidence="1 2">
    <name type="scientific">Coniosporium tulheliwenetii</name>
    <dbReference type="NCBI Taxonomy" id="3383036"/>
    <lineage>
        <taxon>Eukaryota</taxon>
        <taxon>Fungi</taxon>
        <taxon>Dikarya</taxon>
        <taxon>Ascomycota</taxon>
        <taxon>Pezizomycotina</taxon>
        <taxon>Dothideomycetes</taxon>
        <taxon>Dothideomycetes incertae sedis</taxon>
        <taxon>Coniosporium</taxon>
    </lineage>
</organism>
<proteinExistence type="predicted"/>
<name>A0ACC2YUI2_9PEZI</name>
<keyword evidence="2" id="KW-1185">Reference proteome</keyword>
<protein>
    <submittedName>
        <fullName evidence="1">Uncharacterized protein</fullName>
    </submittedName>
</protein>
<gene>
    <name evidence="1" type="ORF">H2199_006616</name>
</gene>
<evidence type="ECO:0000313" key="2">
    <source>
        <dbReference type="Proteomes" id="UP001172680"/>
    </source>
</evidence>
<dbReference type="Proteomes" id="UP001172680">
    <property type="component" value="Unassembled WGS sequence"/>
</dbReference>
<dbReference type="EMBL" id="JAPDRP010000020">
    <property type="protein sequence ID" value="KAJ9638756.1"/>
    <property type="molecule type" value="Genomic_DNA"/>
</dbReference>
<comment type="caution">
    <text evidence="1">The sequence shown here is derived from an EMBL/GenBank/DDBJ whole genome shotgun (WGS) entry which is preliminary data.</text>
</comment>
<reference evidence="1" key="1">
    <citation type="submission" date="2022-10" db="EMBL/GenBank/DDBJ databases">
        <title>Culturing micro-colonial fungi from biological soil crusts in the Mojave desert and describing Neophaeococcomyces mojavensis, and introducing the new genera and species Taxawa tesnikishii.</title>
        <authorList>
            <person name="Kurbessoian T."/>
            <person name="Stajich J.E."/>
        </authorList>
    </citation>
    <scope>NUCLEOTIDE SEQUENCE</scope>
    <source>
        <strain evidence="1">JES_115</strain>
    </source>
</reference>
<sequence length="155" mass="16734">MSSEGIPLAAYGRDVEMARKLQAQLAPDIDLQLKNQVVHPSLTLEDALTEIPSMLVGSPVPPACGIGSNASRAEKGEPLRGTKIVLFGGAIPDEETEQVKAAARKTEGFNEDEVTWVRITKEELQKITWPPTPEAVVKVLKGKLVDLGLLEGQVR</sequence>